<comment type="caution">
    <text evidence="9">The sequence shown here is derived from an EMBL/GenBank/DDBJ whole genome shotgun (WGS) entry which is preliminary data.</text>
</comment>
<comment type="subunit">
    <text evidence="2">Homodimer.</text>
</comment>
<evidence type="ECO:0000256" key="2">
    <source>
        <dbReference type="ARBA" id="ARBA00011738"/>
    </source>
</evidence>
<reference evidence="9 10" key="1">
    <citation type="journal article" date="2018" name="Proc. Natl. Acad. Sci. U.S.A.">
        <title>Draft genome sequence of Camellia sinensis var. sinensis provides insights into the evolution of the tea genome and tea quality.</title>
        <authorList>
            <person name="Wei C."/>
            <person name="Yang H."/>
            <person name="Wang S."/>
            <person name="Zhao J."/>
            <person name="Liu C."/>
            <person name="Gao L."/>
            <person name="Xia E."/>
            <person name="Lu Y."/>
            <person name="Tai Y."/>
            <person name="She G."/>
            <person name="Sun J."/>
            <person name="Cao H."/>
            <person name="Tong W."/>
            <person name="Gao Q."/>
            <person name="Li Y."/>
            <person name="Deng W."/>
            <person name="Jiang X."/>
            <person name="Wang W."/>
            <person name="Chen Q."/>
            <person name="Zhang S."/>
            <person name="Li H."/>
            <person name="Wu J."/>
            <person name="Wang P."/>
            <person name="Li P."/>
            <person name="Shi C."/>
            <person name="Zheng F."/>
            <person name="Jian J."/>
            <person name="Huang B."/>
            <person name="Shan D."/>
            <person name="Shi M."/>
            <person name="Fang C."/>
            <person name="Yue Y."/>
            <person name="Li F."/>
            <person name="Li D."/>
            <person name="Wei S."/>
            <person name="Han B."/>
            <person name="Jiang C."/>
            <person name="Yin Y."/>
            <person name="Xia T."/>
            <person name="Zhang Z."/>
            <person name="Bennetzen J.L."/>
            <person name="Zhao S."/>
            <person name="Wan X."/>
        </authorList>
    </citation>
    <scope>NUCLEOTIDE SEQUENCE [LARGE SCALE GENOMIC DNA]</scope>
    <source>
        <strain evidence="10">cv. Shuchazao</strain>
        <tissue evidence="9">Leaf</tissue>
    </source>
</reference>
<feature type="region of interest" description="Disordered" evidence="7">
    <location>
        <begin position="143"/>
        <end position="164"/>
    </location>
</feature>
<dbReference type="STRING" id="542762.A0A4S4D564"/>
<keyword evidence="3" id="KW-0805">Transcription regulation</keyword>
<name>A0A4S4D564_CAMSN</name>
<dbReference type="InterPro" id="IPR011598">
    <property type="entry name" value="bHLH_dom"/>
</dbReference>
<keyword evidence="10" id="KW-1185">Reference proteome</keyword>
<dbReference type="SMART" id="SM00353">
    <property type="entry name" value="HLH"/>
    <property type="match status" value="1"/>
</dbReference>
<dbReference type="GO" id="GO:0003700">
    <property type="term" value="F:DNA-binding transcription factor activity"/>
    <property type="evidence" value="ECO:0007669"/>
    <property type="project" value="TreeGrafter"/>
</dbReference>
<evidence type="ECO:0000256" key="1">
    <source>
        <dbReference type="ARBA" id="ARBA00004123"/>
    </source>
</evidence>
<dbReference type="InterPro" id="IPR051358">
    <property type="entry name" value="TF_AMS/ICE1/BHLH6-like"/>
</dbReference>
<keyword evidence="6" id="KW-0539">Nucleus</keyword>
<keyword evidence="5" id="KW-0804">Transcription</keyword>
<gene>
    <name evidence="9" type="ORF">TEA_014268</name>
</gene>
<dbReference type="GO" id="GO:0005634">
    <property type="term" value="C:nucleus"/>
    <property type="evidence" value="ECO:0007669"/>
    <property type="project" value="UniProtKB-SubCell"/>
</dbReference>
<evidence type="ECO:0000313" key="10">
    <source>
        <dbReference type="Proteomes" id="UP000306102"/>
    </source>
</evidence>
<dbReference type="FunFam" id="4.10.280.10:FF:000096">
    <property type="entry name" value="Basic helix-loop-helix (BHLH) DNA-binding superfamily protein"/>
    <property type="match status" value="1"/>
</dbReference>
<dbReference type="PANTHER" id="PTHR31945:SF17">
    <property type="entry name" value="TRANSCRIPTION FACTOR FER-LIKE IRON DEFICIENCY-INDUCED TRANSCRIPTION FACTOR"/>
    <property type="match status" value="1"/>
</dbReference>
<sequence>MWYHGDLYIYATRTRSLMINLSFETMERMETSGNQPGHVGDDFNLLSQDLFINESNFEQFIDLIRGETNDPIVEFCHNYDCEHISGCLDHTQFGPTPGDQDQDPLFGCNNLSSGLNALPAVDVGEEENDNDIGEEYSSATTTTTTRLTKRKGGDRSRTLVSERKRRGRMKEKLYALRALVPNITKMDKASIVGDAVEYLQELQMQARKLRAEIAGLESSLTEGDRHRQGIVENRKNIQFISPNHTICKHIMQMDMIQVEERGFYVRVECNRGQGVASSLYKAIESLTRFNVQSSNLATLSERFILTFTIKIADSRDPFINPRSQKGSRRQRSREGSGCQRTSPELSH</sequence>
<dbReference type="AlphaFoldDB" id="A0A4S4D564"/>
<evidence type="ECO:0000313" key="9">
    <source>
        <dbReference type="EMBL" id="THF97367.1"/>
    </source>
</evidence>
<dbReference type="SUPFAM" id="SSF47459">
    <property type="entry name" value="HLH, helix-loop-helix DNA-binding domain"/>
    <property type="match status" value="1"/>
</dbReference>
<comment type="subcellular location">
    <subcellularLocation>
        <location evidence="1">Nucleus</location>
    </subcellularLocation>
</comment>
<dbReference type="GO" id="GO:0046983">
    <property type="term" value="F:protein dimerization activity"/>
    <property type="evidence" value="ECO:0007669"/>
    <property type="project" value="InterPro"/>
</dbReference>
<dbReference type="Proteomes" id="UP000306102">
    <property type="component" value="Unassembled WGS sequence"/>
</dbReference>
<evidence type="ECO:0000256" key="5">
    <source>
        <dbReference type="ARBA" id="ARBA00023163"/>
    </source>
</evidence>
<dbReference type="Gene3D" id="4.10.280.10">
    <property type="entry name" value="Helix-loop-helix DNA-binding domain"/>
    <property type="match status" value="1"/>
</dbReference>
<keyword evidence="4" id="KW-0238">DNA-binding</keyword>
<dbReference type="PANTHER" id="PTHR31945">
    <property type="entry name" value="TRANSCRIPTION FACTOR SCREAM2-RELATED"/>
    <property type="match status" value="1"/>
</dbReference>
<dbReference type="PROSITE" id="PS50888">
    <property type="entry name" value="BHLH"/>
    <property type="match status" value="1"/>
</dbReference>
<dbReference type="EMBL" id="SDRB02012572">
    <property type="protein sequence ID" value="THF97367.1"/>
    <property type="molecule type" value="Genomic_DNA"/>
</dbReference>
<feature type="compositionally biased region" description="Basic and acidic residues" evidence="7">
    <location>
        <begin position="151"/>
        <end position="162"/>
    </location>
</feature>
<dbReference type="InterPro" id="IPR036638">
    <property type="entry name" value="HLH_DNA-bd_sf"/>
</dbReference>
<organism evidence="9 10">
    <name type="scientific">Camellia sinensis var. sinensis</name>
    <name type="common">China tea</name>
    <dbReference type="NCBI Taxonomy" id="542762"/>
    <lineage>
        <taxon>Eukaryota</taxon>
        <taxon>Viridiplantae</taxon>
        <taxon>Streptophyta</taxon>
        <taxon>Embryophyta</taxon>
        <taxon>Tracheophyta</taxon>
        <taxon>Spermatophyta</taxon>
        <taxon>Magnoliopsida</taxon>
        <taxon>eudicotyledons</taxon>
        <taxon>Gunneridae</taxon>
        <taxon>Pentapetalae</taxon>
        <taxon>asterids</taxon>
        <taxon>Ericales</taxon>
        <taxon>Theaceae</taxon>
        <taxon>Camellia</taxon>
    </lineage>
</organism>
<evidence type="ECO:0000256" key="4">
    <source>
        <dbReference type="ARBA" id="ARBA00023125"/>
    </source>
</evidence>
<evidence type="ECO:0000259" key="8">
    <source>
        <dbReference type="PROSITE" id="PS50888"/>
    </source>
</evidence>
<evidence type="ECO:0000256" key="3">
    <source>
        <dbReference type="ARBA" id="ARBA00023015"/>
    </source>
</evidence>
<proteinExistence type="predicted"/>
<dbReference type="GO" id="GO:0043565">
    <property type="term" value="F:sequence-specific DNA binding"/>
    <property type="evidence" value="ECO:0007669"/>
    <property type="project" value="TreeGrafter"/>
</dbReference>
<feature type="domain" description="BHLH" evidence="8">
    <location>
        <begin position="153"/>
        <end position="202"/>
    </location>
</feature>
<protein>
    <recommendedName>
        <fullName evidence="8">BHLH domain-containing protein</fullName>
    </recommendedName>
</protein>
<feature type="region of interest" description="Disordered" evidence="7">
    <location>
        <begin position="318"/>
        <end position="347"/>
    </location>
</feature>
<dbReference type="Pfam" id="PF00010">
    <property type="entry name" value="HLH"/>
    <property type="match status" value="1"/>
</dbReference>
<evidence type="ECO:0000256" key="7">
    <source>
        <dbReference type="SAM" id="MobiDB-lite"/>
    </source>
</evidence>
<accession>A0A4S4D564</accession>
<evidence type="ECO:0000256" key="6">
    <source>
        <dbReference type="ARBA" id="ARBA00023242"/>
    </source>
</evidence>